<name>A0A9X3J3G7_9BACT</name>
<keyword evidence="4" id="KW-1185">Reference proteome</keyword>
<dbReference type="InterPro" id="IPR013517">
    <property type="entry name" value="FG-GAP"/>
</dbReference>
<proteinExistence type="predicted"/>
<dbReference type="InterPro" id="IPR028994">
    <property type="entry name" value="Integrin_alpha_N"/>
</dbReference>
<dbReference type="PANTHER" id="PTHR46580:SF4">
    <property type="entry name" value="ATP_GTP-BINDING PROTEIN"/>
    <property type="match status" value="1"/>
</dbReference>
<dbReference type="RefSeq" id="WP_267775411.1">
    <property type="nucleotide sequence ID" value="NZ_JAPNKE010000002.1"/>
</dbReference>
<feature type="compositionally biased region" description="Basic and acidic residues" evidence="2">
    <location>
        <begin position="359"/>
        <end position="373"/>
    </location>
</feature>
<comment type="caution">
    <text evidence="3">The sequence shown here is derived from an EMBL/GenBank/DDBJ whole genome shotgun (WGS) entry which is preliminary data.</text>
</comment>
<evidence type="ECO:0000313" key="4">
    <source>
        <dbReference type="Proteomes" id="UP001150924"/>
    </source>
</evidence>
<feature type="compositionally biased region" description="Basic and acidic residues" evidence="2">
    <location>
        <begin position="317"/>
        <end position="329"/>
    </location>
</feature>
<evidence type="ECO:0000256" key="2">
    <source>
        <dbReference type="SAM" id="MobiDB-lite"/>
    </source>
</evidence>
<dbReference type="Gene3D" id="2.130.10.130">
    <property type="entry name" value="Integrin alpha, N-terminal"/>
    <property type="match status" value="1"/>
</dbReference>
<dbReference type="EMBL" id="JAPNKE010000002">
    <property type="protein sequence ID" value="MCY1012073.1"/>
    <property type="molecule type" value="Genomic_DNA"/>
</dbReference>
<dbReference type="AlphaFoldDB" id="A0A9X3J3G7"/>
<dbReference type="SUPFAM" id="SSF69318">
    <property type="entry name" value="Integrin alpha N-terminal domain"/>
    <property type="match status" value="2"/>
</dbReference>
<accession>A0A9X3J3G7</accession>
<gene>
    <name evidence="3" type="ORF">OV079_42310</name>
</gene>
<evidence type="ECO:0000313" key="3">
    <source>
        <dbReference type="EMBL" id="MCY1012073.1"/>
    </source>
</evidence>
<reference evidence="3" key="1">
    <citation type="submission" date="2022-11" db="EMBL/GenBank/DDBJ databases">
        <title>Minimal conservation of predation-associated metabolite biosynthetic gene clusters underscores biosynthetic potential of Myxococcota including descriptions for ten novel species: Archangium lansinium sp. nov., Myxococcus landrumus sp. nov., Nannocystis bai.</title>
        <authorList>
            <person name="Ahearne A."/>
            <person name="Stevens C."/>
            <person name="Phillips K."/>
        </authorList>
    </citation>
    <scope>NUCLEOTIDE SEQUENCE</scope>
    <source>
        <strain evidence="3">Na p29</strain>
    </source>
</reference>
<dbReference type="Proteomes" id="UP001150924">
    <property type="component" value="Unassembled WGS sequence"/>
</dbReference>
<protein>
    <submittedName>
        <fullName evidence="3">VCBS repeat-containing protein</fullName>
    </submittedName>
</protein>
<dbReference type="Pfam" id="PF13517">
    <property type="entry name" value="FG-GAP_3"/>
    <property type="match status" value="3"/>
</dbReference>
<evidence type="ECO:0000256" key="1">
    <source>
        <dbReference type="ARBA" id="ARBA00022729"/>
    </source>
</evidence>
<sequence>MPPVLARTSTAPARRGCAPGHVVKGMFYKTCSLLLLGCLETAETRGRQVEVEADAPLKMCAGTLEHMDRFVERFAEEIGLPLSDEPWITFRWMTPEHYARRNPCGGMPACAVIRTVYASQMPHEHELVHSAASDLGLAHPFFVEGLAMAFEGGARDAEPTDDEPQPDAEVEPAPRVLAALRDRSSWLPGEYYFIAGAFTRYLIDRFGLRQHLEFYRRTWYADPYRALAREFRSVFGATLEEVVADFEAERADCHYSAYRFKLLECEAPEVAWDGERLARWFTLDCDDAAAVGEAGVHVRTVHGFEVAAAGRFRDRAARRPDRARGDRQLRRLRARDAGPPALRRGAGDGARGRAVLPARGDRRTRAGDVRGGDGADRRMRRVALLAALAAGCELASEQCAIDQVCAAPGERFGVGGGGDGPALVRDLDGDGAAEWVGVSPSLGTLTVAWGWSGAARTWSIGQAPAGLAIADVDGDGRLDVAVPLAGEGAVALLRGAGPGRLGRRERVAVGSRPVALAAADLDGDGVAKLVVADEDDGDLRVLGVGVDGVVVGEAIAAGDGPTGLTTGDFDGDGRVDVVVTLAGEGAARLFLGTGDGGLRAAGDLYMGAGPRQALAVDVDGDGALDLAVIDDLLDEAAVVLGDGAGGARETRRWPVPAGPRDMVYRTGPKGHELLILSALQPALTRLPLATPGLQTTMDASAWDGLAVGDLDGDAVDEVVVRDAAAGATVLRERPGFGFSPWFAGDWPDLAGPLVARDVDRDGWIDLVVSDGERGQIALLRGQEGGFAAPVRSPGPEDAAALALADLDGDGVDDVVTWRRAGYVRVDEARAGSLWSARGVGERFESPVEFAFAGDPRRVVGFDGDGDGRSELLALQAAFTATPAADSDEAGAGLLTLALTDDAFALVDKSMSLEFAASEDVIVGDFSKEHVGDELLRVGSGTEGQEIVIESRSSGRRWVAGSLPAGRTLGLTRADFDGDGLADLLVCREDGLMVAAGQAWNAFAPAVTVSRAL</sequence>
<feature type="region of interest" description="Disordered" evidence="2">
    <location>
        <begin position="317"/>
        <end position="373"/>
    </location>
</feature>
<keyword evidence="1" id="KW-0732">Signal</keyword>
<dbReference type="PANTHER" id="PTHR46580">
    <property type="entry name" value="SENSOR KINASE-RELATED"/>
    <property type="match status" value="1"/>
</dbReference>
<organism evidence="3 4">
    <name type="scientific">Nannocystis pusilla</name>
    <dbReference type="NCBI Taxonomy" id="889268"/>
    <lineage>
        <taxon>Bacteria</taxon>
        <taxon>Pseudomonadati</taxon>
        <taxon>Myxococcota</taxon>
        <taxon>Polyangia</taxon>
        <taxon>Nannocystales</taxon>
        <taxon>Nannocystaceae</taxon>
        <taxon>Nannocystis</taxon>
    </lineage>
</organism>